<evidence type="ECO:0000313" key="4">
    <source>
        <dbReference type="Proteomes" id="UP000295411"/>
    </source>
</evidence>
<organism evidence="3 4">
    <name type="scientific">Arthrobacter crusticola</name>
    <dbReference type="NCBI Taxonomy" id="2547960"/>
    <lineage>
        <taxon>Bacteria</taxon>
        <taxon>Bacillati</taxon>
        <taxon>Actinomycetota</taxon>
        <taxon>Actinomycetes</taxon>
        <taxon>Micrococcales</taxon>
        <taxon>Micrococcaceae</taxon>
        <taxon>Arthrobacter</taxon>
    </lineage>
</organism>
<evidence type="ECO:0000256" key="2">
    <source>
        <dbReference type="SAM" id="Phobius"/>
    </source>
</evidence>
<name>A0A4R5U2W0_9MICC</name>
<keyword evidence="2" id="KW-0472">Membrane</keyword>
<dbReference type="RefSeq" id="WP_133402424.1">
    <property type="nucleotide sequence ID" value="NZ_SMTK01000001.1"/>
</dbReference>
<gene>
    <name evidence="3" type="ORF">E2F48_02600</name>
</gene>
<sequence>MAVGTSGTNAPVFLAWLSGPLAVAAGLAAHAASGSQAPALALLLTLTALLGLAASMLSRLQLPGGLILVLCGLTQQLLHFAFSAFVGGSAVVVPAHGHGAVGGADGQSTALVVPGQDLHSMVYAHAAAALLTALPAARGTAMLSWARARVHWRPRSGHPVDGVRLPLPLPESGKAEPRKAGPAAPYRAE</sequence>
<dbReference type="Proteomes" id="UP000295411">
    <property type="component" value="Unassembled WGS sequence"/>
</dbReference>
<feature type="transmembrane region" description="Helical" evidence="2">
    <location>
        <begin position="12"/>
        <end position="33"/>
    </location>
</feature>
<accession>A0A4R5U2W0</accession>
<keyword evidence="4" id="KW-1185">Reference proteome</keyword>
<feature type="transmembrane region" description="Helical" evidence="2">
    <location>
        <begin position="122"/>
        <end position="146"/>
    </location>
</feature>
<feature type="region of interest" description="Disordered" evidence="1">
    <location>
        <begin position="161"/>
        <end position="189"/>
    </location>
</feature>
<dbReference type="AlphaFoldDB" id="A0A4R5U2W0"/>
<keyword evidence="2" id="KW-0812">Transmembrane</keyword>
<feature type="transmembrane region" description="Helical" evidence="2">
    <location>
        <begin position="39"/>
        <end position="58"/>
    </location>
</feature>
<keyword evidence="2" id="KW-1133">Transmembrane helix</keyword>
<feature type="transmembrane region" description="Helical" evidence="2">
    <location>
        <begin position="65"/>
        <end position="86"/>
    </location>
</feature>
<evidence type="ECO:0000313" key="3">
    <source>
        <dbReference type="EMBL" id="TDK28011.1"/>
    </source>
</evidence>
<proteinExistence type="predicted"/>
<comment type="caution">
    <text evidence="3">The sequence shown here is derived from an EMBL/GenBank/DDBJ whole genome shotgun (WGS) entry which is preliminary data.</text>
</comment>
<evidence type="ECO:0000256" key="1">
    <source>
        <dbReference type="SAM" id="MobiDB-lite"/>
    </source>
</evidence>
<dbReference type="EMBL" id="SMTK01000001">
    <property type="protein sequence ID" value="TDK28011.1"/>
    <property type="molecule type" value="Genomic_DNA"/>
</dbReference>
<protein>
    <submittedName>
        <fullName evidence="3">Uncharacterized protein</fullName>
    </submittedName>
</protein>
<reference evidence="3 4" key="1">
    <citation type="submission" date="2019-03" db="EMBL/GenBank/DDBJ databases">
        <title>Arthrobacter sp. nov., an bacterium isolated from biocrust in Mu Us Desert.</title>
        <authorList>
            <person name="Lixiong L."/>
        </authorList>
    </citation>
    <scope>NUCLEOTIDE SEQUENCE [LARGE SCALE GENOMIC DNA]</scope>
    <source>
        <strain evidence="3 4">SLN-3</strain>
    </source>
</reference>